<dbReference type="Pfam" id="PF07559">
    <property type="entry name" value="FlgE_D2"/>
    <property type="match status" value="1"/>
</dbReference>
<dbReference type="InterPro" id="IPR020013">
    <property type="entry name" value="Flagellar_FlgE/F/G"/>
</dbReference>
<gene>
    <name evidence="10" type="ORF">GGR88_002278</name>
</gene>
<keyword evidence="10" id="KW-0966">Cell projection</keyword>
<evidence type="ECO:0000313" key="11">
    <source>
        <dbReference type="Proteomes" id="UP000734218"/>
    </source>
</evidence>
<dbReference type="Pfam" id="PF06429">
    <property type="entry name" value="Flg_bbr_C"/>
    <property type="match status" value="1"/>
</dbReference>
<evidence type="ECO:0000256" key="1">
    <source>
        <dbReference type="ARBA" id="ARBA00004117"/>
    </source>
</evidence>
<feature type="domain" description="Flagellar basal body rod protein N-terminal" evidence="6">
    <location>
        <begin position="3"/>
        <end position="33"/>
    </location>
</feature>
<dbReference type="PANTHER" id="PTHR30435:SF1">
    <property type="entry name" value="FLAGELLAR HOOK PROTEIN FLGE"/>
    <property type="match status" value="1"/>
</dbReference>
<feature type="domain" description="Flagellar hook protein FlgE/F/G-like D1" evidence="9">
    <location>
        <begin position="83"/>
        <end position="127"/>
    </location>
</feature>
<comment type="subcellular location">
    <subcellularLocation>
        <location evidence="1 5">Bacterial flagellum basal body</location>
    </subcellularLocation>
</comment>
<sequence>MSFYTSLTGLQGATKDLAVISNNVANVGSTGFKKSRIEFGDIISTAPTLSPTQLIGSGTAVKNVRQQFSQGATQQSANGLDMAITGEGFFVVKPSLTSSQVSFTRNGSFTVNADRYVVDSTGANLQIYPVDGSGTVVATGIDSARNLQLPLTSGSPKGTEAVTLALNLPAADDVLPSRPIYDANNPYVFDRFDNKTYNQSSTTTIYDSLGSPVTMTNYYVKTQATPTPQWTVHTFVGDTEIMPTGQTDPLVLNFDTSGSLTSPTTAITYEQFTPSSAGPQIISQDFGNDTTQRAGVFQILSGSQDGYPVGQLEGVTVDAKGVVSASFTNGTTQALGKVMMAAFSNPSGLKQTGNAHWTVTGLSGNPRLGEAGAGDFGSIQAGALERANVDLTEELVDLIVAQRNFQANAKAIETANTLSQTIINIR</sequence>
<name>A0ABX0XPQ0_9SPHN</name>
<evidence type="ECO:0000256" key="5">
    <source>
        <dbReference type="RuleBase" id="RU362116"/>
    </source>
</evidence>
<evidence type="ECO:0000313" key="10">
    <source>
        <dbReference type="EMBL" id="NJC34764.1"/>
    </source>
</evidence>
<reference evidence="10 11" key="1">
    <citation type="submission" date="2020-03" db="EMBL/GenBank/DDBJ databases">
        <title>Genomic Encyclopedia of Type Strains, Phase IV (KMG-IV): sequencing the most valuable type-strain genomes for metagenomic binning, comparative biology and taxonomic classification.</title>
        <authorList>
            <person name="Goeker M."/>
        </authorList>
    </citation>
    <scope>NUCLEOTIDE SEQUENCE [LARGE SCALE GENOMIC DNA]</scope>
    <source>
        <strain evidence="10 11">DSM 27651</strain>
    </source>
</reference>
<evidence type="ECO:0000259" key="9">
    <source>
        <dbReference type="Pfam" id="PF22692"/>
    </source>
</evidence>
<dbReference type="InterPro" id="IPR010930">
    <property type="entry name" value="Flg_bb/hook_C_dom"/>
</dbReference>
<evidence type="ECO:0000259" key="8">
    <source>
        <dbReference type="Pfam" id="PF07559"/>
    </source>
</evidence>
<protein>
    <recommendedName>
        <fullName evidence="3 5">Flagellar hook protein FlgE</fullName>
    </recommendedName>
</protein>
<dbReference type="SUPFAM" id="SSF117143">
    <property type="entry name" value="Flagellar hook protein flgE"/>
    <property type="match status" value="1"/>
</dbReference>
<keyword evidence="10" id="KW-0282">Flagellum</keyword>
<dbReference type="InterPro" id="IPR011491">
    <property type="entry name" value="FlgE_D2"/>
</dbReference>
<dbReference type="EMBL" id="JAATJE010000002">
    <property type="protein sequence ID" value="NJC34764.1"/>
    <property type="molecule type" value="Genomic_DNA"/>
</dbReference>
<evidence type="ECO:0000259" key="6">
    <source>
        <dbReference type="Pfam" id="PF00460"/>
    </source>
</evidence>
<dbReference type="Pfam" id="PF00460">
    <property type="entry name" value="Flg_bb_rod"/>
    <property type="match status" value="1"/>
</dbReference>
<proteinExistence type="inferred from homology"/>
<dbReference type="Pfam" id="PF22692">
    <property type="entry name" value="LlgE_F_G_D1"/>
    <property type="match status" value="1"/>
</dbReference>
<keyword evidence="11" id="KW-1185">Reference proteome</keyword>
<comment type="caution">
    <text evidence="10">The sequence shown here is derived from an EMBL/GenBank/DDBJ whole genome shotgun (WGS) entry which is preliminary data.</text>
</comment>
<dbReference type="RefSeq" id="WP_167955041.1">
    <property type="nucleotide sequence ID" value="NZ_JAATJE010000002.1"/>
</dbReference>
<dbReference type="InterPro" id="IPR001444">
    <property type="entry name" value="Flag_bb_rod_N"/>
</dbReference>
<dbReference type="InterPro" id="IPR037058">
    <property type="entry name" value="Falgellar_hook_FlgE_sf"/>
</dbReference>
<feature type="domain" description="Flagellar hook protein FlgE D2" evidence="8">
    <location>
        <begin position="183"/>
        <end position="307"/>
    </location>
</feature>
<dbReference type="InterPro" id="IPR037925">
    <property type="entry name" value="FlgE/F/G-like"/>
</dbReference>
<dbReference type="NCBIfam" id="TIGR03506">
    <property type="entry name" value="FlgEFG_subfam"/>
    <property type="match status" value="1"/>
</dbReference>
<comment type="similarity">
    <text evidence="2 5">Belongs to the flagella basal body rod proteins family.</text>
</comment>
<feature type="domain" description="Flagellar basal-body/hook protein C-terminal" evidence="7">
    <location>
        <begin position="380"/>
        <end position="425"/>
    </location>
</feature>
<evidence type="ECO:0000256" key="3">
    <source>
        <dbReference type="ARBA" id="ARBA00019015"/>
    </source>
</evidence>
<keyword evidence="4 5" id="KW-0975">Bacterial flagellum</keyword>
<dbReference type="Proteomes" id="UP000734218">
    <property type="component" value="Unassembled WGS sequence"/>
</dbReference>
<dbReference type="Gene3D" id="2.60.98.20">
    <property type="entry name" value="Flagellar hook protein FlgE"/>
    <property type="match status" value="1"/>
</dbReference>
<evidence type="ECO:0000259" key="7">
    <source>
        <dbReference type="Pfam" id="PF06429"/>
    </source>
</evidence>
<organism evidence="10 11">
    <name type="scientific">Sphingomonas jejuensis</name>
    <dbReference type="NCBI Taxonomy" id="904715"/>
    <lineage>
        <taxon>Bacteria</taxon>
        <taxon>Pseudomonadati</taxon>
        <taxon>Pseudomonadota</taxon>
        <taxon>Alphaproteobacteria</taxon>
        <taxon>Sphingomonadales</taxon>
        <taxon>Sphingomonadaceae</taxon>
        <taxon>Sphingomonas</taxon>
    </lineage>
</organism>
<dbReference type="PANTHER" id="PTHR30435">
    <property type="entry name" value="FLAGELLAR PROTEIN"/>
    <property type="match status" value="1"/>
</dbReference>
<accession>A0ABX0XPQ0</accession>
<comment type="function">
    <text evidence="5">A flexible structure which links the flagellar filament to the drive apparatus in the basal body.</text>
</comment>
<dbReference type="InterPro" id="IPR053967">
    <property type="entry name" value="LlgE_F_G-like_D1"/>
</dbReference>
<evidence type="ECO:0000256" key="4">
    <source>
        <dbReference type="ARBA" id="ARBA00023143"/>
    </source>
</evidence>
<keyword evidence="10" id="KW-0969">Cilium</keyword>
<evidence type="ECO:0000256" key="2">
    <source>
        <dbReference type="ARBA" id="ARBA00009677"/>
    </source>
</evidence>